<reference evidence="2 3" key="1">
    <citation type="submission" date="2020-08" db="EMBL/GenBank/DDBJ databases">
        <title>Genomic Encyclopedia of Type Strains, Phase IV (KMG-IV): sequencing the most valuable type-strain genomes for metagenomic binning, comparative biology and taxonomic classification.</title>
        <authorList>
            <person name="Goeker M."/>
        </authorList>
    </citation>
    <scope>NUCLEOTIDE SEQUENCE [LARGE SCALE GENOMIC DNA]</scope>
    <source>
        <strain evidence="2 3">DSM 23960</strain>
    </source>
</reference>
<proteinExistence type="predicted"/>
<organism evidence="2 3">
    <name type="scientific">Brevundimonas lenta</name>
    <dbReference type="NCBI Taxonomy" id="424796"/>
    <lineage>
        <taxon>Bacteria</taxon>
        <taxon>Pseudomonadati</taxon>
        <taxon>Pseudomonadota</taxon>
        <taxon>Alphaproteobacteria</taxon>
        <taxon>Caulobacterales</taxon>
        <taxon>Caulobacteraceae</taxon>
        <taxon>Brevundimonas</taxon>
    </lineage>
</organism>
<accession>A0A7W6NPW0</accession>
<keyword evidence="3" id="KW-1185">Reference proteome</keyword>
<comment type="caution">
    <text evidence="2">The sequence shown here is derived from an EMBL/GenBank/DDBJ whole genome shotgun (WGS) entry which is preliminary data.</text>
</comment>
<dbReference type="Proteomes" id="UP000529946">
    <property type="component" value="Unassembled WGS sequence"/>
</dbReference>
<protein>
    <submittedName>
        <fullName evidence="2">Uncharacterized protein</fullName>
    </submittedName>
</protein>
<dbReference type="RefSeq" id="WP_183204393.1">
    <property type="nucleotide sequence ID" value="NZ_BAAAER010000001.1"/>
</dbReference>
<evidence type="ECO:0000313" key="3">
    <source>
        <dbReference type="Proteomes" id="UP000529946"/>
    </source>
</evidence>
<gene>
    <name evidence="2" type="ORF">GGR12_002149</name>
</gene>
<keyword evidence="1" id="KW-1133">Transmembrane helix</keyword>
<feature type="transmembrane region" description="Helical" evidence="1">
    <location>
        <begin position="143"/>
        <end position="162"/>
    </location>
</feature>
<feature type="transmembrane region" description="Helical" evidence="1">
    <location>
        <begin position="120"/>
        <end position="137"/>
    </location>
</feature>
<dbReference type="AlphaFoldDB" id="A0A7W6NPW0"/>
<evidence type="ECO:0000313" key="2">
    <source>
        <dbReference type="EMBL" id="MBB4083283.1"/>
    </source>
</evidence>
<evidence type="ECO:0000256" key="1">
    <source>
        <dbReference type="SAM" id="Phobius"/>
    </source>
</evidence>
<dbReference type="EMBL" id="JACIDM010000002">
    <property type="protein sequence ID" value="MBB4083283.1"/>
    <property type="molecule type" value="Genomic_DNA"/>
</dbReference>
<keyword evidence="1" id="KW-0812">Transmembrane</keyword>
<name>A0A7W6NPW0_9CAUL</name>
<feature type="transmembrane region" description="Helical" evidence="1">
    <location>
        <begin position="69"/>
        <end position="88"/>
    </location>
</feature>
<keyword evidence="1" id="KW-0472">Membrane</keyword>
<feature type="transmembrane region" description="Helical" evidence="1">
    <location>
        <begin position="44"/>
        <end position="63"/>
    </location>
</feature>
<sequence>MTHERPDDWSDLAEVWTTPNGGVEPTAELVRGIRRRAWLARVNFQLEAWGAVLAGVAGGWIAFRHDEPLLGAAAFVFAVFALAVTLWARRGAEPGEADTPAAALRTAIGQARSGLRWARAGQATTVAALLFVVVVAVDEGIAGKAWLYVPAGMFLTACSILYERHTWRCRRRIADHEAALAELDPPA</sequence>